<protein>
    <submittedName>
        <fullName evidence="1">Uncharacterized protein</fullName>
    </submittedName>
</protein>
<evidence type="ECO:0000313" key="2">
    <source>
        <dbReference type="Proteomes" id="UP000248329"/>
    </source>
</evidence>
<gene>
    <name evidence="1" type="ORF">C4B59_00345</name>
</gene>
<organism evidence="1 2">
    <name type="scientific">Candidatus Methanogaster sp</name>
    <dbReference type="NCBI Taxonomy" id="3386292"/>
    <lineage>
        <taxon>Archaea</taxon>
        <taxon>Methanobacteriati</taxon>
        <taxon>Methanobacteriota</taxon>
        <taxon>Stenosarchaea group</taxon>
        <taxon>Methanomicrobia</taxon>
        <taxon>Methanosarcinales</taxon>
        <taxon>ANME-2 cluster</taxon>
        <taxon>Candidatus Methanogasteraceae</taxon>
        <taxon>Candidatus Methanogaster</taxon>
    </lineage>
</organism>
<dbReference type="Proteomes" id="UP000248329">
    <property type="component" value="Unassembled WGS sequence"/>
</dbReference>
<sequence>MFTLRTSEVEARLKIVKELGDELVVGDEHFDVHHGRLVSSLKMFAIRDEVGADEMDEISKRYLVKENILFADPLTKMIKPQSQLDLLAIRDVVA</sequence>
<name>A0AC61L700_9EURY</name>
<accession>A0AC61L700</accession>
<reference evidence="1" key="1">
    <citation type="submission" date="2018-01" db="EMBL/GenBank/DDBJ databases">
        <authorList>
            <person name="Krukenberg V."/>
        </authorList>
    </citation>
    <scope>NUCLEOTIDE SEQUENCE</scope>
    <source>
        <strain evidence="1">E20ANME2</strain>
    </source>
</reference>
<dbReference type="EMBL" id="PQXF01000001">
    <property type="protein sequence ID" value="PXF62101.1"/>
    <property type="molecule type" value="Genomic_DNA"/>
</dbReference>
<proteinExistence type="predicted"/>
<evidence type="ECO:0000313" key="1">
    <source>
        <dbReference type="EMBL" id="PXF62101.1"/>
    </source>
</evidence>
<comment type="caution">
    <text evidence="1">The sequence shown here is derived from an EMBL/GenBank/DDBJ whole genome shotgun (WGS) entry which is preliminary data.</text>
</comment>